<dbReference type="AlphaFoldDB" id="A0A2S5A2P2"/>
<dbReference type="GO" id="GO:0020037">
    <property type="term" value="F:heme binding"/>
    <property type="evidence" value="ECO:0007669"/>
    <property type="project" value="InterPro"/>
</dbReference>
<feature type="chain" id="PRO_5015697326" evidence="6">
    <location>
        <begin position="25"/>
        <end position="131"/>
    </location>
</feature>
<dbReference type="InterPro" id="IPR009056">
    <property type="entry name" value="Cyt_c-like_dom"/>
</dbReference>
<feature type="signal peptide" evidence="6">
    <location>
        <begin position="1"/>
        <end position="24"/>
    </location>
</feature>
<feature type="region of interest" description="Disordered" evidence="5">
    <location>
        <begin position="26"/>
        <end position="46"/>
    </location>
</feature>
<dbReference type="Gene3D" id="1.10.760.10">
    <property type="entry name" value="Cytochrome c-like domain"/>
    <property type="match status" value="1"/>
</dbReference>
<dbReference type="RefSeq" id="WP_103807007.1">
    <property type="nucleotide sequence ID" value="NZ_CAKZGH010000170.1"/>
</dbReference>
<evidence type="ECO:0000256" key="4">
    <source>
        <dbReference type="PROSITE-ProRule" id="PRU00433"/>
    </source>
</evidence>
<comment type="caution">
    <text evidence="8">The sequence shown here is derived from an EMBL/GenBank/DDBJ whole genome shotgun (WGS) entry which is preliminary data.</text>
</comment>
<dbReference type="SUPFAM" id="SSF46626">
    <property type="entry name" value="Cytochrome c"/>
    <property type="match status" value="1"/>
</dbReference>
<evidence type="ECO:0000256" key="3">
    <source>
        <dbReference type="ARBA" id="ARBA00023004"/>
    </source>
</evidence>
<dbReference type="GO" id="GO:0046872">
    <property type="term" value="F:metal ion binding"/>
    <property type="evidence" value="ECO:0007669"/>
    <property type="project" value="UniProtKB-KW"/>
</dbReference>
<feature type="domain" description="Cytochrome c" evidence="7">
    <location>
        <begin position="46"/>
        <end position="131"/>
    </location>
</feature>
<dbReference type="InterPro" id="IPR036909">
    <property type="entry name" value="Cyt_c-like_dom_sf"/>
</dbReference>
<keyword evidence="1 4" id="KW-0349">Heme</keyword>
<dbReference type="InterPro" id="IPR051459">
    <property type="entry name" value="Cytochrome_c-type_DH"/>
</dbReference>
<dbReference type="PROSITE" id="PS51007">
    <property type="entry name" value="CYTC"/>
    <property type="match status" value="1"/>
</dbReference>
<name>A0A2S5A2P2_9FLAO</name>
<sequence>MKKIFFGLAIMAAFMFTQTSNAQAKPKGKEWKVPAADAGKKSPAGADAAAGKVLWGTNCKSCHGVKGLGDGPKAEKIDITCGDFSSKEFQSKSDGSLFYYTKIGRKPMPSYKEKLSDAEIWQLVAYMRTMK</sequence>
<dbReference type="PANTHER" id="PTHR35008:SF8">
    <property type="entry name" value="ALCOHOL DEHYDROGENASE CYTOCHROME C SUBUNIT"/>
    <property type="match status" value="1"/>
</dbReference>
<dbReference type="GO" id="GO:0009055">
    <property type="term" value="F:electron transfer activity"/>
    <property type="evidence" value="ECO:0007669"/>
    <property type="project" value="InterPro"/>
</dbReference>
<evidence type="ECO:0000256" key="6">
    <source>
        <dbReference type="SAM" id="SignalP"/>
    </source>
</evidence>
<keyword evidence="3 4" id="KW-0408">Iron</keyword>
<keyword evidence="6" id="KW-0732">Signal</keyword>
<reference evidence="8 9" key="1">
    <citation type="submission" date="2018-01" db="EMBL/GenBank/DDBJ databases">
        <authorList>
            <person name="Gaut B.S."/>
            <person name="Morton B.R."/>
            <person name="Clegg M.T."/>
            <person name="Duvall M.R."/>
        </authorList>
    </citation>
    <scope>NUCLEOTIDE SEQUENCE [LARGE SCALE GENOMIC DNA]</scope>
    <source>
        <strain evidence="8 9">HR-AY</strain>
    </source>
</reference>
<keyword evidence="2 4" id="KW-0479">Metal-binding</keyword>
<evidence type="ECO:0000256" key="2">
    <source>
        <dbReference type="ARBA" id="ARBA00022723"/>
    </source>
</evidence>
<evidence type="ECO:0000259" key="7">
    <source>
        <dbReference type="PROSITE" id="PS51007"/>
    </source>
</evidence>
<organism evidence="8 9">
    <name type="scientific">Flavobacterium alvei</name>
    <dbReference type="NCBI Taxonomy" id="2080416"/>
    <lineage>
        <taxon>Bacteria</taxon>
        <taxon>Pseudomonadati</taxon>
        <taxon>Bacteroidota</taxon>
        <taxon>Flavobacteriia</taxon>
        <taxon>Flavobacteriales</taxon>
        <taxon>Flavobacteriaceae</taxon>
        <taxon>Flavobacterium</taxon>
    </lineage>
</organism>
<evidence type="ECO:0000313" key="8">
    <source>
        <dbReference type="EMBL" id="POY36860.1"/>
    </source>
</evidence>
<dbReference type="PANTHER" id="PTHR35008">
    <property type="entry name" value="BLL4482 PROTEIN-RELATED"/>
    <property type="match status" value="1"/>
</dbReference>
<gene>
    <name evidence="8" type="ORF">C3L50_15025</name>
</gene>
<evidence type="ECO:0000256" key="1">
    <source>
        <dbReference type="ARBA" id="ARBA00022617"/>
    </source>
</evidence>
<accession>A0A2S5A2P2</accession>
<evidence type="ECO:0000313" key="9">
    <source>
        <dbReference type="Proteomes" id="UP000237310"/>
    </source>
</evidence>
<dbReference type="OrthoDB" id="9811395at2"/>
<dbReference type="Proteomes" id="UP000237310">
    <property type="component" value="Unassembled WGS sequence"/>
</dbReference>
<evidence type="ECO:0000256" key="5">
    <source>
        <dbReference type="SAM" id="MobiDB-lite"/>
    </source>
</evidence>
<keyword evidence="9" id="KW-1185">Reference proteome</keyword>
<proteinExistence type="predicted"/>
<protein>
    <submittedName>
        <fullName evidence="8">Cytochrome C</fullName>
    </submittedName>
</protein>
<dbReference type="Pfam" id="PF00034">
    <property type="entry name" value="Cytochrom_C"/>
    <property type="match status" value="1"/>
</dbReference>
<dbReference type="EMBL" id="PQVG01000010">
    <property type="protein sequence ID" value="POY36860.1"/>
    <property type="molecule type" value="Genomic_DNA"/>
</dbReference>